<sequence>MDQKLIQFRMDSDVAEKANDILKTQGLNVQLATKIFLTDIANTGNSPFSHLFDAK</sequence>
<accession>A0A7G9T7R5</accession>
<evidence type="ECO:0000313" key="2">
    <source>
        <dbReference type="Proteomes" id="UP000515800"/>
    </source>
</evidence>
<reference evidence="1 2" key="1">
    <citation type="submission" date="2020-08" db="EMBL/GenBank/DDBJ databases">
        <title>Genome sequence of Weissella diestrammenae KACC 16890T.</title>
        <authorList>
            <person name="Hyun D.-W."/>
            <person name="Bae J.-W."/>
        </authorList>
    </citation>
    <scope>NUCLEOTIDE SEQUENCE [LARGE SCALE GENOMIC DNA]</scope>
    <source>
        <strain evidence="1 2">KACC 16890</strain>
    </source>
</reference>
<dbReference type="EMBL" id="CP060724">
    <property type="protein sequence ID" value="QNN76140.1"/>
    <property type="molecule type" value="Genomic_DNA"/>
</dbReference>
<dbReference type="AlphaFoldDB" id="A0A7G9T7R5"/>
<keyword evidence="2" id="KW-1185">Reference proteome</keyword>
<evidence type="ECO:0000313" key="1">
    <source>
        <dbReference type="EMBL" id="QNN76140.1"/>
    </source>
</evidence>
<dbReference type="Pfam" id="PF04221">
    <property type="entry name" value="RelB"/>
    <property type="match status" value="1"/>
</dbReference>
<gene>
    <name evidence="1" type="ORF">H9L19_07915</name>
</gene>
<name>A0A7G9T7R5_9LACO</name>
<dbReference type="InterPro" id="IPR013321">
    <property type="entry name" value="Arc_rbn_hlx_hlx"/>
</dbReference>
<protein>
    <submittedName>
        <fullName evidence="1">Type II toxin-antitoxin system RelB/DinJ family antitoxin</fullName>
    </submittedName>
</protein>
<dbReference type="InterPro" id="IPR007337">
    <property type="entry name" value="RelB/DinJ"/>
</dbReference>
<organism evidence="1 2">
    <name type="scientific">Weissella diestrammenae</name>
    <dbReference type="NCBI Taxonomy" id="1162633"/>
    <lineage>
        <taxon>Bacteria</taxon>
        <taxon>Bacillati</taxon>
        <taxon>Bacillota</taxon>
        <taxon>Bacilli</taxon>
        <taxon>Lactobacillales</taxon>
        <taxon>Lactobacillaceae</taxon>
        <taxon>Weissella</taxon>
    </lineage>
</organism>
<dbReference type="KEGG" id="wdi:H9L19_07915"/>
<dbReference type="Proteomes" id="UP000515800">
    <property type="component" value="Chromosome"/>
</dbReference>
<dbReference type="GO" id="GO:0006355">
    <property type="term" value="P:regulation of DNA-templated transcription"/>
    <property type="evidence" value="ECO:0007669"/>
    <property type="project" value="InterPro"/>
</dbReference>
<proteinExistence type="predicted"/>
<dbReference type="Gene3D" id="1.10.1220.10">
    <property type="entry name" value="Met repressor-like"/>
    <property type="match status" value="1"/>
</dbReference>